<dbReference type="Pfam" id="PF25680">
    <property type="entry name" value="Mom"/>
    <property type="match status" value="1"/>
</dbReference>
<dbReference type="GeneID" id="17959319"/>
<dbReference type="InterPro" id="IPR057895">
    <property type="entry name" value="Mom"/>
</dbReference>
<dbReference type="Proteomes" id="UP000017652">
    <property type="component" value="Segment"/>
</dbReference>
<name>U5PWN7_9CAUD</name>
<dbReference type="KEGG" id="vg:17959319"/>
<dbReference type="RefSeq" id="YP_008770566.1">
    <property type="nucleotide sequence ID" value="NC_022765.1"/>
</dbReference>
<protein>
    <submittedName>
        <fullName evidence="1">Acetyltransferase</fullName>
    </submittedName>
</protein>
<accession>U5PWN7</accession>
<evidence type="ECO:0000313" key="2">
    <source>
        <dbReference type="Proteomes" id="UP000017652"/>
    </source>
</evidence>
<sequence>MKNFKVSEITRQEAKPFILQKHYAQRMPSISWCFGLFHMEELKGVLTIGKPASNTLCDGLLGKKHSKKVFELNRLILDEGLPKNTASFFISRCLKKLKNKDLAIVSYADTAMSHHGYVYQASNFIYTGSTKERTDKYTPNNKHSRHYDNENSHLRKVRSKKHRYVFFTKNKELAKELKYPILPYPKGENSNYVLGERIKTKVIDKENNTFFYE</sequence>
<dbReference type="GO" id="GO:0016740">
    <property type="term" value="F:transferase activity"/>
    <property type="evidence" value="ECO:0007669"/>
    <property type="project" value="UniProtKB-KW"/>
</dbReference>
<evidence type="ECO:0000313" key="1">
    <source>
        <dbReference type="EMBL" id="AGY48171.1"/>
    </source>
</evidence>
<organism evidence="1 2">
    <name type="scientific">Bacillus phage Riggi</name>
    <dbReference type="NCBI Taxonomy" id="2884426"/>
    <lineage>
        <taxon>Viruses</taxon>
        <taxon>Duplodnaviria</taxon>
        <taxon>Heunggongvirae</taxon>
        <taxon>Uroviricota</taxon>
        <taxon>Caudoviricetes</taxon>
        <taxon>Ehrlichviridae</taxon>
        <taxon>Andromedavirus</taxon>
        <taxon>Andromedavirus riggi</taxon>
    </lineage>
</organism>
<gene>
    <name evidence="1" type="ORF">Riggi_9</name>
</gene>
<dbReference type="EMBL" id="KF669659">
    <property type="protein sequence ID" value="AGY48171.1"/>
    <property type="molecule type" value="Genomic_DNA"/>
</dbReference>
<proteinExistence type="predicted"/>
<reference evidence="1 2" key="1">
    <citation type="journal article" date="2013" name="Genome Announc.">
        <title>Complete Genome of Bacillus pumilus Siphophage Riggi.</title>
        <authorList>
            <person name="Still E.L."/>
            <person name="Riggi C.F."/>
            <person name="Chamakura K.R."/>
            <person name="Kuty Everett G.F."/>
        </authorList>
    </citation>
    <scope>NUCLEOTIDE SEQUENCE [LARGE SCALE GENOMIC DNA]</scope>
</reference>
<keyword evidence="1" id="KW-0808">Transferase</keyword>
<keyword evidence="2" id="KW-1185">Reference proteome</keyword>